<feature type="region of interest" description="Disordered" evidence="1">
    <location>
        <begin position="1"/>
        <end position="36"/>
    </location>
</feature>
<gene>
    <name evidence="2" type="ORF">WICPIJ_010115</name>
</gene>
<keyword evidence="3" id="KW-1185">Reference proteome</keyword>
<feature type="compositionally biased region" description="Low complexity" evidence="1">
    <location>
        <begin position="14"/>
        <end position="23"/>
    </location>
</feature>
<dbReference type="AlphaFoldDB" id="A0A9P8PIK3"/>
<name>A0A9P8PIK3_WICPI</name>
<organism evidence="2 3">
    <name type="scientific">Wickerhamomyces pijperi</name>
    <name type="common">Yeast</name>
    <name type="synonym">Pichia pijperi</name>
    <dbReference type="NCBI Taxonomy" id="599730"/>
    <lineage>
        <taxon>Eukaryota</taxon>
        <taxon>Fungi</taxon>
        <taxon>Dikarya</taxon>
        <taxon>Ascomycota</taxon>
        <taxon>Saccharomycotina</taxon>
        <taxon>Saccharomycetes</taxon>
        <taxon>Phaffomycetales</taxon>
        <taxon>Wickerhamomycetaceae</taxon>
        <taxon>Wickerhamomyces</taxon>
    </lineage>
</organism>
<comment type="caution">
    <text evidence="2">The sequence shown here is derived from an EMBL/GenBank/DDBJ whole genome shotgun (WGS) entry which is preliminary data.</text>
</comment>
<dbReference type="EMBL" id="JAEUBG010005849">
    <property type="protein sequence ID" value="KAH3672160.1"/>
    <property type="molecule type" value="Genomic_DNA"/>
</dbReference>
<proteinExistence type="predicted"/>
<evidence type="ECO:0000313" key="2">
    <source>
        <dbReference type="EMBL" id="KAH3672160.1"/>
    </source>
</evidence>
<accession>A0A9P8PIK3</accession>
<dbReference type="Proteomes" id="UP000774326">
    <property type="component" value="Unassembled WGS sequence"/>
</dbReference>
<dbReference type="OrthoDB" id="10494840at2759"/>
<reference evidence="2" key="2">
    <citation type="submission" date="2021-01" db="EMBL/GenBank/DDBJ databases">
        <authorList>
            <person name="Schikora-Tamarit M.A."/>
        </authorList>
    </citation>
    <scope>NUCLEOTIDE SEQUENCE</scope>
    <source>
        <strain evidence="2">CBS2887</strain>
    </source>
</reference>
<evidence type="ECO:0000313" key="3">
    <source>
        <dbReference type="Proteomes" id="UP000774326"/>
    </source>
</evidence>
<sequence length="161" mass="19370">MTSKKRSHEECDSEPPQQQQQEEGANPYKFPTPEPEDIDISNDELQSYIHRQSRKLSNFINILNSLRGFMMPFIYKINEEFNQILLFNSFDNLELYKLLRMLFVHFNLFYSQGLMLQKIEYQEEDELFKFVRKDLSWEENVMIIEFIIEAKKNGLTLLDIE</sequence>
<reference evidence="2" key="1">
    <citation type="journal article" date="2021" name="Open Biol.">
        <title>Shared evolutionary footprints suggest mitochondrial oxidative damage underlies multiple complex I losses in fungi.</title>
        <authorList>
            <person name="Schikora-Tamarit M.A."/>
            <person name="Marcet-Houben M."/>
            <person name="Nosek J."/>
            <person name="Gabaldon T."/>
        </authorList>
    </citation>
    <scope>NUCLEOTIDE SEQUENCE</scope>
    <source>
        <strain evidence="2">CBS2887</strain>
    </source>
</reference>
<evidence type="ECO:0000256" key="1">
    <source>
        <dbReference type="SAM" id="MobiDB-lite"/>
    </source>
</evidence>
<protein>
    <submittedName>
        <fullName evidence="2">Uncharacterized protein</fullName>
    </submittedName>
</protein>